<dbReference type="Proteomes" id="UP001150907">
    <property type="component" value="Unassembled WGS sequence"/>
</dbReference>
<gene>
    <name evidence="1" type="ORF">H4R26_004562</name>
</gene>
<keyword evidence="2" id="KW-1185">Reference proteome</keyword>
<protein>
    <submittedName>
        <fullName evidence="1">Uncharacterized protein</fullName>
    </submittedName>
</protein>
<name>A0A9W8BAF8_9FUNG</name>
<sequence>MRTGRDLAPEPRIDVLSVLEAELESLRPDARVYQQRTAAPVFFRTAKAGILQRTRAELAELKQTPKTVTGAQRREAGK</sequence>
<evidence type="ECO:0000313" key="2">
    <source>
        <dbReference type="Proteomes" id="UP001150907"/>
    </source>
</evidence>
<evidence type="ECO:0000313" key="1">
    <source>
        <dbReference type="EMBL" id="KAJ2000550.1"/>
    </source>
</evidence>
<comment type="caution">
    <text evidence="1">The sequence shown here is derived from an EMBL/GenBank/DDBJ whole genome shotgun (WGS) entry which is preliminary data.</text>
</comment>
<reference evidence="1" key="1">
    <citation type="submission" date="2022-07" db="EMBL/GenBank/DDBJ databases">
        <title>Phylogenomic reconstructions and comparative analyses of Kickxellomycotina fungi.</title>
        <authorList>
            <person name="Reynolds N.K."/>
            <person name="Stajich J.E."/>
            <person name="Barry K."/>
            <person name="Grigoriev I.V."/>
            <person name="Crous P."/>
            <person name="Smith M.E."/>
        </authorList>
    </citation>
    <scope>NUCLEOTIDE SEQUENCE</scope>
    <source>
        <strain evidence="1">IMI 214461</strain>
    </source>
</reference>
<accession>A0A9W8BAF8</accession>
<organism evidence="1 2">
    <name type="scientific">Coemansia thaxteri</name>
    <dbReference type="NCBI Taxonomy" id="2663907"/>
    <lineage>
        <taxon>Eukaryota</taxon>
        <taxon>Fungi</taxon>
        <taxon>Fungi incertae sedis</taxon>
        <taxon>Zoopagomycota</taxon>
        <taxon>Kickxellomycotina</taxon>
        <taxon>Kickxellomycetes</taxon>
        <taxon>Kickxellales</taxon>
        <taxon>Kickxellaceae</taxon>
        <taxon>Coemansia</taxon>
    </lineage>
</organism>
<dbReference type="OrthoDB" id="5534841at2759"/>
<proteinExistence type="predicted"/>
<dbReference type="EMBL" id="JANBQF010000516">
    <property type="protein sequence ID" value="KAJ2000550.1"/>
    <property type="molecule type" value="Genomic_DNA"/>
</dbReference>
<dbReference type="AlphaFoldDB" id="A0A9W8BAF8"/>